<evidence type="ECO:0000256" key="3">
    <source>
        <dbReference type="SAM" id="SignalP"/>
    </source>
</evidence>
<comment type="caution">
    <text evidence="4">The sequence shown here is derived from an EMBL/GenBank/DDBJ whole genome shotgun (WGS) entry which is preliminary data.</text>
</comment>
<dbReference type="Proteomes" id="UP001499854">
    <property type="component" value="Unassembled WGS sequence"/>
</dbReference>
<feature type="chain" id="PRO_5045352736" description="LPXTG-motif cell wall anchor domain protein" evidence="3">
    <location>
        <begin position="35"/>
        <end position="368"/>
    </location>
</feature>
<dbReference type="EMBL" id="BAAAQM010000021">
    <property type="protein sequence ID" value="GAA1975526.1"/>
    <property type="molecule type" value="Genomic_DNA"/>
</dbReference>
<feature type="region of interest" description="Disordered" evidence="1">
    <location>
        <begin position="277"/>
        <end position="317"/>
    </location>
</feature>
<sequence>MPSPRTHRRRRLTSLAAGVAVTAAALGAGLPAHAADPTTSGTATAVAGKVDLDVQLLNGVLGALRLGGPDGLDIPLANLSLGEASAPNASGDSANFTNSVLRLRDNLIDELHLPGPEADLLKADAVSGTARVVNGPGGYSQAYATVANLRLFLPLLQLPGASADNGILKIDAVSAQATCQPGQKPSASAKLPTTIVLLGRQIPVPLSGDIPLDIGVAKLDVHLSPVSTTDTKGASAAVEARITVDAVGLAKVSGAIVLASAACTMPGAAAVGSGATTGATGSGTGPAAGTPTTTAVGGTSVTTGTANGSAGGATSPGNAAGNGDKALAATGASGSLLPIAGIAAVLVLGGAGLLVYLKRKSAGAPPED</sequence>
<keyword evidence="5" id="KW-1185">Reference proteome</keyword>
<organism evidence="4 5">
    <name type="scientific">Catenulispora subtropica</name>
    <dbReference type="NCBI Taxonomy" id="450798"/>
    <lineage>
        <taxon>Bacteria</taxon>
        <taxon>Bacillati</taxon>
        <taxon>Actinomycetota</taxon>
        <taxon>Actinomycetes</taxon>
        <taxon>Catenulisporales</taxon>
        <taxon>Catenulisporaceae</taxon>
        <taxon>Catenulispora</taxon>
    </lineage>
</organism>
<keyword evidence="2" id="KW-0472">Membrane</keyword>
<keyword evidence="3" id="KW-0732">Signal</keyword>
<dbReference type="RefSeq" id="WP_344658542.1">
    <property type="nucleotide sequence ID" value="NZ_BAAAQM010000021.1"/>
</dbReference>
<keyword evidence="2" id="KW-0812">Transmembrane</keyword>
<evidence type="ECO:0008006" key="6">
    <source>
        <dbReference type="Google" id="ProtNLM"/>
    </source>
</evidence>
<evidence type="ECO:0000256" key="2">
    <source>
        <dbReference type="SAM" id="Phobius"/>
    </source>
</evidence>
<protein>
    <recommendedName>
        <fullName evidence="6">LPXTG-motif cell wall anchor domain protein</fullName>
    </recommendedName>
</protein>
<feature type="signal peptide" evidence="3">
    <location>
        <begin position="1"/>
        <end position="34"/>
    </location>
</feature>
<proteinExistence type="predicted"/>
<evidence type="ECO:0000313" key="5">
    <source>
        <dbReference type="Proteomes" id="UP001499854"/>
    </source>
</evidence>
<dbReference type="NCBIfam" id="TIGR01167">
    <property type="entry name" value="LPXTG_anchor"/>
    <property type="match status" value="1"/>
</dbReference>
<evidence type="ECO:0000256" key="1">
    <source>
        <dbReference type="SAM" id="MobiDB-lite"/>
    </source>
</evidence>
<evidence type="ECO:0000313" key="4">
    <source>
        <dbReference type="EMBL" id="GAA1975526.1"/>
    </source>
</evidence>
<gene>
    <name evidence="4" type="ORF">GCM10009838_39640</name>
</gene>
<feature type="transmembrane region" description="Helical" evidence="2">
    <location>
        <begin position="336"/>
        <end position="357"/>
    </location>
</feature>
<accession>A0ABN2RV96</accession>
<dbReference type="InterPro" id="IPR006311">
    <property type="entry name" value="TAT_signal"/>
</dbReference>
<name>A0ABN2RV96_9ACTN</name>
<dbReference type="PROSITE" id="PS51318">
    <property type="entry name" value="TAT"/>
    <property type="match status" value="1"/>
</dbReference>
<reference evidence="4 5" key="1">
    <citation type="journal article" date="2019" name="Int. J. Syst. Evol. Microbiol.">
        <title>The Global Catalogue of Microorganisms (GCM) 10K type strain sequencing project: providing services to taxonomists for standard genome sequencing and annotation.</title>
        <authorList>
            <consortium name="The Broad Institute Genomics Platform"/>
            <consortium name="The Broad Institute Genome Sequencing Center for Infectious Disease"/>
            <person name="Wu L."/>
            <person name="Ma J."/>
        </authorList>
    </citation>
    <scope>NUCLEOTIDE SEQUENCE [LARGE SCALE GENOMIC DNA]</scope>
    <source>
        <strain evidence="4 5">JCM 16013</strain>
    </source>
</reference>
<feature type="compositionally biased region" description="Low complexity" evidence="1">
    <location>
        <begin position="287"/>
        <end position="317"/>
    </location>
</feature>
<keyword evidence="2" id="KW-1133">Transmembrane helix</keyword>